<dbReference type="SMART" id="SM00399">
    <property type="entry name" value="ZnF_C4"/>
    <property type="match status" value="1"/>
</dbReference>
<evidence type="ECO:0000256" key="6">
    <source>
        <dbReference type="ARBA" id="ARBA00023125"/>
    </source>
</evidence>
<dbReference type="InterPro" id="IPR013088">
    <property type="entry name" value="Znf_NHR/GATA"/>
</dbReference>
<dbReference type="Pfam" id="PF00105">
    <property type="entry name" value="zf-C4"/>
    <property type="match status" value="1"/>
</dbReference>
<evidence type="ECO:0000256" key="5">
    <source>
        <dbReference type="ARBA" id="ARBA00023015"/>
    </source>
</evidence>
<organism evidence="11 12">
    <name type="scientific">Parascaris equorum</name>
    <name type="common">Equine roundworm</name>
    <dbReference type="NCBI Taxonomy" id="6256"/>
    <lineage>
        <taxon>Eukaryota</taxon>
        <taxon>Metazoa</taxon>
        <taxon>Ecdysozoa</taxon>
        <taxon>Nematoda</taxon>
        <taxon>Chromadorea</taxon>
        <taxon>Rhabditida</taxon>
        <taxon>Spirurina</taxon>
        <taxon>Ascaridomorpha</taxon>
        <taxon>Ascaridoidea</taxon>
        <taxon>Ascarididae</taxon>
        <taxon>Parascaris</taxon>
    </lineage>
</organism>
<reference evidence="12" key="1">
    <citation type="submission" date="2022-11" db="UniProtKB">
        <authorList>
            <consortium name="WormBaseParasite"/>
        </authorList>
    </citation>
    <scope>IDENTIFICATION</scope>
</reference>
<dbReference type="GO" id="GO:0043565">
    <property type="term" value="F:sequence-specific DNA binding"/>
    <property type="evidence" value="ECO:0007669"/>
    <property type="project" value="InterPro"/>
</dbReference>
<evidence type="ECO:0000256" key="8">
    <source>
        <dbReference type="ARBA" id="ARBA00023170"/>
    </source>
</evidence>
<sequence length="227" mass="25448">LKYECKESRNCVVDVARRNQCQACRFRKCLAVSMNPHVNTPFECSKIDDCSANRVQPSQNAQHRYVHLRTDYMEEPLNAISPLIGALARKYRNTCGPATSNTGMVNFDELQSPILLQHSTKLFEAGDRGPLFMVIHGEKDISIPDMDGSKSLTLKMAEKEWHNDEHAYSSFPPCSLDAVSSDGHLDLGVPQQYGAQIADQVCFQLVLQTEAAIIIAVWERALTRRGH</sequence>
<keyword evidence="2" id="KW-0479">Metal-binding</keyword>
<keyword evidence="7" id="KW-0804">Transcription</keyword>
<dbReference type="Gene3D" id="3.30.50.10">
    <property type="entry name" value="Erythroid Transcription Factor GATA-1, subunit A"/>
    <property type="match status" value="1"/>
</dbReference>
<keyword evidence="3" id="KW-0863">Zinc-finger</keyword>
<keyword evidence="4" id="KW-0862">Zinc</keyword>
<name>A0A914S3N3_PAREQ</name>
<accession>A0A914S3N3</accession>
<keyword evidence="9" id="KW-0539">Nucleus</keyword>
<evidence type="ECO:0000256" key="2">
    <source>
        <dbReference type="ARBA" id="ARBA00022723"/>
    </source>
</evidence>
<feature type="domain" description="Nuclear receptor" evidence="10">
    <location>
        <begin position="1"/>
        <end position="41"/>
    </location>
</feature>
<dbReference type="PROSITE" id="PS51030">
    <property type="entry name" value="NUCLEAR_REC_DBD_2"/>
    <property type="match status" value="1"/>
</dbReference>
<keyword evidence="8" id="KW-0675">Receptor</keyword>
<keyword evidence="6" id="KW-0238">DNA-binding</keyword>
<evidence type="ECO:0000256" key="4">
    <source>
        <dbReference type="ARBA" id="ARBA00022833"/>
    </source>
</evidence>
<evidence type="ECO:0000313" key="12">
    <source>
        <dbReference type="WBParaSite" id="PEQ_0001294201-mRNA-1"/>
    </source>
</evidence>
<dbReference type="PANTHER" id="PTHR24083">
    <property type="entry name" value="NUCLEAR HORMONE RECEPTOR"/>
    <property type="match status" value="1"/>
</dbReference>
<dbReference type="GO" id="GO:0008270">
    <property type="term" value="F:zinc ion binding"/>
    <property type="evidence" value="ECO:0007669"/>
    <property type="project" value="UniProtKB-KW"/>
</dbReference>
<evidence type="ECO:0000256" key="1">
    <source>
        <dbReference type="ARBA" id="ARBA00005993"/>
    </source>
</evidence>
<keyword evidence="11" id="KW-1185">Reference proteome</keyword>
<dbReference type="WBParaSite" id="PEQ_0001294201-mRNA-1">
    <property type="protein sequence ID" value="PEQ_0001294201-mRNA-1"/>
    <property type="gene ID" value="PEQ_0001294201"/>
</dbReference>
<evidence type="ECO:0000256" key="7">
    <source>
        <dbReference type="ARBA" id="ARBA00023163"/>
    </source>
</evidence>
<proteinExistence type="inferred from homology"/>
<evidence type="ECO:0000259" key="10">
    <source>
        <dbReference type="PROSITE" id="PS51030"/>
    </source>
</evidence>
<dbReference type="GO" id="GO:0003700">
    <property type="term" value="F:DNA-binding transcription factor activity"/>
    <property type="evidence" value="ECO:0007669"/>
    <property type="project" value="InterPro"/>
</dbReference>
<dbReference type="InterPro" id="IPR001628">
    <property type="entry name" value="Znf_hrmn_rcpt"/>
</dbReference>
<evidence type="ECO:0000256" key="9">
    <source>
        <dbReference type="ARBA" id="ARBA00023242"/>
    </source>
</evidence>
<dbReference type="SUPFAM" id="SSF57716">
    <property type="entry name" value="Glucocorticoid receptor-like (DNA-binding domain)"/>
    <property type="match status" value="1"/>
</dbReference>
<protein>
    <submittedName>
        <fullName evidence="12">Nuclear receptor domain-containing protein</fullName>
    </submittedName>
</protein>
<keyword evidence="5" id="KW-0805">Transcription regulation</keyword>
<dbReference type="Proteomes" id="UP000887564">
    <property type="component" value="Unplaced"/>
</dbReference>
<dbReference type="InterPro" id="IPR050274">
    <property type="entry name" value="Nuclear_hormone_rcpt_NR2"/>
</dbReference>
<evidence type="ECO:0000256" key="3">
    <source>
        <dbReference type="ARBA" id="ARBA00022771"/>
    </source>
</evidence>
<comment type="similarity">
    <text evidence="1">Belongs to the nuclear hormone receptor family.</text>
</comment>
<evidence type="ECO:0000313" key="11">
    <source>
        <dbReference type="Proteomes" id="UP000887564"/>
    </source>
</evidence>
<dbReference type="AlphaFoldDB" id="A0A914S3N3"/>